<proteinExistence type="inferred from homology"/>
<reference evidence="3 4" key="1">
    <citation type="submission" date="2019-02" db="EMBL/GenBank/DDBJ databases">
        <title>Deep-cultivation of Planctomycetes and their phenomic and genomic characterization uncovers novel biology.</title>
        <authorList>
            <person name="Wiegand S."/>
            <person name="Jogler M."/>
            <person name="Boedeker C."/>
            <person name="Pinto D."/>
            <person name="Vollmers J."/>
            <person name="Rivas-Marin E."/>
            <person name="Kohn T."/>
            <person name="Peeters S.H."/>
            <person name="Heuer A."/>
            <person name="Rast P."/>
            <person name="Oberbeckmann S."/>
            <person name="Bunk B."/>
            <person name="Jeske O."/>
            <person name="Meyerdierks A."/>
            <person name="Storesund J.E."/>
            <person name="Kallscheuer N."/>
            <person name="Luecker S."/>
            <person name="Lage O.M."/>
            <person name="Pohl T."/>
            <person name="Merkel B.J."/>
            <person name="Hornburger P."/>
            <person name="Mueller R.-W."/>
            <person name="Bruemmer F."/>
            <person name="Labrenz M."/>
            <person name="Spormann A.M."/>
            <person name="Op den Camp H."/>
            <person name="Overmann J."/>
            <person name="Amann R."/>
            <person name="Jetten M.S.M."/>
            <person name="Mascher T."/>
            <person name="Medema M.H."/>
            <person name="Devos D.P."/>
            <person name="Kaster A.-K."/>
            <person name="Ovreas L."/>
            <person name="Rohde M."/>
            <person name="Galperin M.Y."/>
            <person name="Jogler C."/>
        </authorList>
    </citation>
    <scope>NUCLEOTIDE SEQUENCE [LARGE SCALE GENOMIC DNA]</scope>
    <source>
        <strain evidence="3 4">Pla133</strain>
    </source>
</reference>
<dbReference type="SUPFAM" id="SSF69500">
    <property type="entry name" value="DTD-like"/>
    <property type="match status" value="1"/>
</dbReference>
<dbReference type="GO" id="GO:0019478">
    <property type="term" value="P:D-amino acid catabolic process"/>
    <property type="evidence" value="ECO:0007669"/>
    <property type="project" value="UniProtKB-UniRule"/>
</dbReference>
<dbReference type="EMBL" id="CP036287">
    <property type="protein sequence ID" value="QDU68862.1"/>
    <property type="molecule type" value="Genomic_DNA"/>
</dbReference>
<dbReference type="PANTHER" id="PTHR10472">
    <property type="entry name" value="D-TYROSYL-TRNA TYR DEACYLASE"/>
    <property type="match status" value="1"/>
</dbReference>
<name>A0A518BPF6_9BACT</name>
<evidence type="ECO:0000313" key="4">
    <source>
        <dbReference type="Proteomes" id="UP000316921"/>
    </source>
</evidence>
<dbReference type="EC" id="3.1.1.-" evidence="2"/>
<keyword evidence="2" id="KW-0694">RNA-binding</keyword>
<keyword evidence="4" id="KW-1185">Reference proteome</keyword>
<dbReference type="Proteomes" id="UP000316921">
    <property type="component" value="Chromosome"/>
</dbReference>
<dbReference type="FunFam" id="3.50.80.10:FF:000001">
    <property type="entry name" value="D-aminoacyl-tRNA deacylase"/>
    <property type="match status" value="1"/>
</dbReference>
<feature type="short sequence motif" description="Gly-cisPro motif, important for rejection of L-amino acids" evidence="2">
    <location>
        <begin position="134"/>
        <end position="135"/>
    </location>
</feature>
<comment type="domain">
    <text evidence="2">A Gly-cisPro motif from one monomer fits into the active site of the other monomer to allow specific chiral rejection of L-amino acids.</text>
</comment>
<comment type="similarity">
    <text evidence="1 2">Belongs to the DTD family.</text>
</comment>
<comment type="catalytic activity">
    <reaction evidence="2">
        <text>a D-aminoacyl-tRNA + H2O = a tRNA + a D-alpha-amino acid + H(+)</text>
        <dbReference type="Rhea" id="RHEA:13953"/>
        <dbReference type="Rhea" id="RHEA-COMP:10123"/>
        <dbReference type="Rhea" id="RHEA-COMP:10124"/>
        <dbReference type="ChEBI" id="CHEBI:15377"/>
        <dbReference type="ChEBI" id="CHEBI:15378"/>
        <dbReference type="ChEBI" id="CHEBI:59871"/>
        <dbReference type="ChEBI" id="CHEBI:78442"/>
        <dbReference type="ChEBI" id="CHEBI:79333"/>
        <dbReference type="EC" id="3.1.1.96"/>
    </reaction>
</comment>
<comment type="subunit">
    <text evidence="2">Homodimer.</text>
</comment>
<dbReference type="InterPro" id="IPR003732">
    <property type="entry name" value="Daa-tRNA_deacyls_DTD"/>
</dbReference>
<comment type="subcellular location">
    <subcellularLocation>
        <location evidence="2">Cytoplasm</location>
    </subcellularLocation>
</comment>
<evidence type="ECO:0000256" key="2">
    <source>
        <dbReference type="HAMAP-Rule" id="MF_00518"/>
    </source>
</evidence>
<comment type="function">
    <text evidence="2">An aminoacyl-tRNA editing enzyme that deacylates mischarged D-aminoacyl-tRNAs. Also deacylates mischarged glycyl-tRNA(Ala), protecting cells against glycine mischarging by AlaRS. Acts via tRNA-based rather than protein-based catalysis; rejects L-amino acids rather than detecting D-amino acids in the active site. By recycling D-aminoacyl-tRNA to D-amino acids and free tRNA molecules, this enzyme counteracts the toxicity associated with the formation of D-aminoacyl-tRNA entities in vivo and helps enforce protein L-homochirality.</text>
</comment>
<keyword evidence="2 3" id="KW-0378">Hydrolase</keyword>
<dbReference type="HAMAP" id="MF_00518">
    <property type="entry name" value="Deacylase_Dtd"/>
    <property type="match status" value="1"/>
</dbReference>
<dbReference type="EC" id="3.1.1.96" evidence="2"/>
<keyword evidence="2" id="KW-0963">Cytoplasm</keyword>
<organism evidence="3 4">
    <name type="scientific">Engelhardtia mirabilis</name>
    <dbReference type="NCBI Taxonomy" id="2528011"/>
    <lineage>
        <taxon>Bacteria</taxon>
        <taxon>Pseudomonadati</taxon>
        <taxon>Planctomycetota</taxon>
        <taxon>Planctomycetia</taxon>
        <taxon>Planctomycetia incertae sedis</taxon>
        <taxon>Engelhardtia</taxon>
    </lineage>
</organism>
<dbReference type="PANTHER" id="PTHR10472:SF5">
    <property type="entry name" value="D-AMINOACYL-TRNA DEACYLASE 1"/>
    <property type="match status" value="1"/>
</dbReference>
<evidence type="ECO:0000256" key="1">
    <source>
        <dbReference type="ARBA" id="ARBA00009673"/>
    </source>
</evidence>
<dbReference type="Gene3D" id="3.50.80.10">
    <property type="entry name" value="D-tyrosyl-tRNA(Tyr) deacylase"/>
    <property type="match status" value="1"/>
</dbReference>
<dbReference type="GO" id="GO:0000049">
    <property type="term" value="F:tRNA binding"/>
    <property type="evidence" value="ECO:0007669"/>
    <property type="project" value="UniProtKB-UniRule"/>
</dbReference>
<gene>
    <name evidence="2 3" type="primary">dtd</name>
    <name evidence="3" type="ORF">Pla133_39720</name>
</gene>
<accession>A0A518BPF6</accession>
<dbReference type="GO" id="GO:0051500">
    <property type="term" value="F:D-tyrosyl-tRNA(Tyr) deacylase activity"/>
    <property type="evidence" value="ECO:0007669"/>
    <property type="project" value="TreeGrafter"/>
</dbReference>
<dbReference type="Pfam" id="PF02580">
    <property type="entry name" value="Tyr_Deacylase"/>
    <property type="match status" value="1"/>
</dbReference>
<sequence length="150" mass="15852">MVQRVSRARVLVDGEVVGACGPGLLVLLGVMQGDGEAEVRWIADRIAGYRVFADDQGRMNRSALELGREVLVVSQFTLAADGRRGRRPSFDRAAPPQVAEPLYEAVARDLEAQGLAVARGRFGAMMAVELVGDGPATFLLESPSGGSAQG</sequence>
<dbReference type="KEGG" id="pbap:Pla133_39720"/>
<dbReference type="GO" id="GO:0043908">
    <property type="term" value="F:Ser(Gly)-tRNA(Ala) hydrolase activity"/>
    <property type="evidence" value="ECO:0007669"/>
    <property type="project" value="UniProtKB-UniRule"/>
</dbReference>
<dbReference type="NCBIfam" id="TIGR00256">
    <property type="entry name" value="D-aminoacyl-tRNA deacylase"/>
    <property type="match status" value="1"/>
</dbReference>
<evidence type="ECO:0000313" key="3">
    <source>
        <dbReference type="EMBL" id="QDU68862.1"/>
    </source>
</evidence>
<protein>
    <recommendedName>
        <fullName evidence="2">D-aminoacyl-tRNA deacylase</fullName>
        <shortName evidence="2">DTD</shortName>
        <ecNumber evidence="2">3.1.1.96</ecNumber>
    </recommendedName>
    <alternativeName>
        <fullName evidence="2">Gly-tRNA(Ala) deacylase</fullName>
        <ecNumber evidence="2">3.1.1.-</ecNumber>
    </alternativeName>
</protein>
<keyword evidence="2" id="KW-0820">tRNA-binding</keyword>
<dbReference type="AlphaFoldDB" id="A0A518BPF6"/>
<dbReference type="GO" id="GO:0005737">
    <property type="term" value="C:cytoplasm"/>
    <property type="evidence" value="ECO:0007669"/>
    <property type="project" value="UniProtKB-SubCell"/>
</dbReference>
<dbReference type="InterPro" id="IPR023509">
    <property type="entry name" value="DTD-like_sf"/>
</dbReference>
<comment type="catalytic activity">
    <reaction evidence="2">
        <text>glycyl-tRNA(Ala) + H2O = tRNA(Ala) + glycine + H(+)</text>
        <dbReference type="Rhea" id="RHEA:53744"/>
        <dbReference type="Rhea" id="RHEA-COMP:9657"/>
        <dbReference type="Rhea" id="RHEA-COMP:13640"/>
        <dbReference type="ChEBI" id="CHEBI:15377"/>
        <dbReference type="ChEBI" id="CHEBI:15378"/>
        <dbReference type="ChEBI" id="CHEBI:57305"/>
        <dbReference type="ChEBI" id="CHEBI:78442"/>
        <dbReference type="ChEBI" id="CHEBI:78522"/>
    </reaction>
</comment>
<dbReference type="GO" id="GO:0106026">
    <property type="term" value="F:Gly-tRNA(Ala) deacylase activity"/>
    <property type="evidence" value="ECO:0007669"/>
    <property type="project" value="UniProtKB-UniRule"/>
</dbReference>